<accession>A0A1R3TXV7</accession>
<dbReference type="EC" id="3.4.21.62" evidence="7"/>
<dbReference type="Gene3D" id="3.40.50.200">
    <property type="entry name" value="Peptidase S8/S53 domain"/>
    <property type="match status" value="1"/>
</dbReference>
<feature type="active site" description="Charge relay system" evidence="5">
    <location>
        <position position="139"/>
    </location>
</feature>
<evidence type="ECO:0000256" key="4">
    <source>
        <dbReference type="ARBA" id="ARBA00022825"/>
    </source>
</evidence>
<dbReference type="EMBL" id="FMUE01000010">
    <property type="protein sequence ID" value="SCX31781.1"/>
    <property type="molecule type" value="Genomic_DNA"/>
</dbReference>
<feature type="active site" description="Charge relay system" evidence="5">
    <location>
        <position position="319"/>
    </location>
</feature>
<dbReference type="PROSITE" id="PS51892">
    <property type="entry name" value="SUBTILASE"/>
    <property type="match status" value="1"/>
</dbReference>
<proteinExistence type="inferred from homology"/>
<dbReference type="RefSeq" id="WP_077121960.1">
    <property type="nucleotide sequence ID" value="NZ_FMUE01000010.1"/>
</dbReference>
<evidence type="ECO:0000256" key="2">
    <source>
        <dbReference type="ARBA" id="ARBA00022670"/>
    </source>
</evidence>
<name>A0A1R3TXV7_9HYPH</name>
<evidence type="ECO:0000259" key="6">
    <source>
        <dbReference type="Pfam" id="PF00082"/>
    </source>
</evidence>
<dbReference type="PANTHER" id="PTHR43806:SF11">
    <property type="entry name" value="CEREVISIN-RELATED"/>
    <property type="match status" value="1"/>
</dbReference>
<dbReference type="InterPro" id="IPR036852">
    <property type="entry name" value="Peptidase_S8/S53_dom_sf"/>
</dbReference>
<evidence type="ECO:0000256" key="5">
    <source>
        <dbReference type="PROSITE-ProRule" id="PRU01240"/>
    </source>
</evidence>
<dbReference type="InterPro" id="IPR000209">
    <property type="entry name" value="Peptidase_S8/S53_dom"/>
</dbReference>
<keyword evidence="3 5" id="KW-0378">Hydrolase</keyword>
<dbReference type="InterPro" id="IPR050131">
    <property type="entry name" value="Peptidase_S8_subtilisin-like"/>
</dbReference>
<evidence type="ECO:0000313" key="8">
    <source>
        <dbReference type="Proteomes" id="UP000187891"/>
    </source>
</evidence>
<feature type="domain" description="Peptidase S8/S53" evidence="6">
    <location>
        <begin position="100"/>
        <end position="349"/>
    </location>
</feature>
<dbReference type="STRING" id="1907666.DSM25559_3802"/>
<sequence>MKLKLTVTGNGSGIPARCYFLGSQTHERDTDERGRLIIDLLPDDVPQAVMIQPRVSGFWGLMELLGEHEGELRADCPPLPPGPKGWWHDVMNLSIDPTLGAGIRIGVVDTPFMPVGLKAQIQMISPPGSHPSEHDPLAHGAQVCSVLVSEPASRRGFAGICRGATVIHASAIGPDGAARPGVAASAIRALAQDHQADIINLSWGDAQRPSAAVHKAIKDAIEAGAIVLAASGNQGEIRYPAAHDECLAIGAIGKTDFAEAGSHAAFEAFVNRSEIEFDDERFFRCNFSGSGQNISAVAPGCGIIFAVNGKGPFDLLGTSFAAPISTATLAIALAGDPVYAALPRGEIRSRHARALFQSLCEDLGLPNNQQGYGLPRLPEFVD</sequence>
<dbReference type="GO" id="GO:0006508">
    <property type="term" value="P:proteolysis"/>
    <property type="evidence" value="ECO:0007669"/>
    <property type="project" value="UniProtKB-KW"/>
</dbReference>
<dbReference type="GO" id="GO:0004252">
    <property type="term" value="F:serine-type endopeptidase activity"/>
    <property type="evidence" value="ECO:0007669"/>
    <property type="project" value="UniProtKB-UniRule"/>
</dbReference>
<protein>
    <submittedName>
        <fullName evidence="7">Subtilisin BL</fullName>
        <ecNumber evidence="7">3.4.21.62</ecNumber>
    </submittedName>
</protein>
<evidence type="ECO:0000313" key="7">
    <source>
        <dbReference type="EMBL" id="SCX31781.1"/>
    </source>
</evidence>
<evidence type="ECO:0000256" key="1">
    <source>
        <dbReference type="ARBA" id="ARBA00011073"/>
    </source>
</evidence>
<dbReference type="Pfam" id="PF00082">
    <property type="entry name" value="Peptidase_S8"/>
    <property type="match status" value="1"/>
</dbReference>
<comment type="similarity">
    <text evidence="1 5">Belongs to the peptidase S8 family.</text>
</comment>
<evidence type="ECO:0000256" key="3">
    <source>
        <dbReference type="ARBA" id="ARBA00022801"/>
    </source>
</evidence>
<dbReference type="AlphaFoldDB" id="A0A1R3TXV7"/>
<feature type="active site" description="Charge relay system" evidence="5">
    <location>
        <position position="109"/>
    </location>
</feature>
<keyword evidence="2 5" id="KW-0645">Protease</keyword>
<dbReference type="Proteomes" id="UP000187891">
    <property type="component" value="Unassembled WGS sequence"/>
</dbReference>
<keyword evidence="4 5" id="KW-0720">Serine protease</keyword>
<reference evidence="8" key="1">
    <citation type="submission" date="2016-10" db="EMBL/GenBank/DDBJ databases">
        <authorList>
            <person name="Wibberg D."/>
        </authorList>
    </citation>
    <scope>NUCLEOTIDE SEQUENCE [LARGE SCALE GENOMIC DNA]</scope>
</reference>
<organism evidence="7 8">
    <name type="scientific">Agrobacterium rosae</name>
    <dbReference type="NCBI Taxonomy" id="1972867"/>
    <lineage>
        <taxon>Bacteria</taxon>
        <taxon>Pseudomonadati</taxon>
        <taxon>Pseudomonadota</taxon>
        <taxon>Alphaproteobacteria</taxon>
        <taxon>Hyphomicrobiales</taxon>
        <taxon>Rhizobiaceae</taxon>
        <taxon>Rhizobium/Agrobacterium group</taxon>
        <taxon>Agrobacterium</taxon>
    </lineage>
</organism>
<gene>
    <name evidence="7" type="ORF">DSM25559_3802</name>
</gene>
<dbReference type="SUPFAM" id="SSF52743">
    <property type="entry name" value="Subtilisin-like"/>
    <property type="match status" value="1"/>
</dbReference>
<dbReference type="PANTHER" id="PTHR43806">
    <property type="entry name" value="PEPTIDASE S8"/>
    <property type="match status" value="1"/>
</dbReference>
<dbReference type="CDD" id="cd00306">
    <property type="entry name" value="Peptidases_S8_S53"/>
    <property type="match status" value="1"/>
</dbReference>